<evidence type="ECO:0000313" key="5">
    <source>
        <dbReference type="Proteomes" id="UP000245771"/>
    </source>
</evidence>
<dbReference type="InParanoid" id="A0A316V734"/>
<evidence type="ECO:0000256" key="2">
    <source>
        <dbReference type="SAM" id="MobiDB-lite"/>
    </source>
</evidence>
<accession>A0A316V734</accession>
<dbReference type="Pfam" id="PF03836">
    <property type="entry name" value="RasGAP_C"/>
    <property type="match status" value="1"/>
</dbReference>
<dbReference type="CDD" id="cd05132">
    <property type="entry name" value="RasGAP_GAPA"/>
    <property type="match status" value="1"/>
</dbReference>
<dbReference type="InterPro" id="IPR008936">
    <property type="entry name" value="Rho_GTPase_activation_prot"/>
</dbReference>
<gene>
    <name evidence="4" type="ORF">FA14DRAFT_162177</name>
</gene>
<name>A0A316V734_9BASI</name>
<dbReference type="EMBL" id="KZ819605">
    <property type="protein sequence ID" value="PWN33004.1"/>
    <property type="molecule type" value="Genomic_DNA"/>
</dbReference>
<dbReference type="Pfam" id="PF00616">
    <property type="entry name" value="RasGAP"/>
    <property type="match status" value="1"/>
</dbReference>
<dbReference type="PANTHER" id="PTHR14149:SF17">
    <property type="entry name" value="GTPASE-ACTIVATING PROTEIN"/>
    <property type="match status" value="1"/>
</dbReference>
<dbReference type="InterPro" id="IPR001936">
    <property type="entry name" value="RasGAP_dom"/>
</dbReference>
<dbReference type="GO" id="GO:0005096">
    <property type="term" value="F:GTPase activator activity"/>
    <property type="evidence" value="ECO:0007669"/>
    <property type="project" value="TreeGrafter"/>
</dbReference>
<evidence type="ECO:0000259" key="3">
    <source>
        <dbReference type="PROSITE" id="PS50018"/>
    </source>
</evidence>
<keyword evidence="1" id="KW-0175">Coiled coil</keyword>
<feature type="coiled-coil region" evidence="1">
    <location>
        <begin position="63"/>
        <end position="90"/>
    </location>
</feature>
<dbReference type="SUPFAM" id="SSF48350">
    <property type="entry name" value="GTPase activation domain, GAP"/>
    <property type="match status" value="1"/>
</dbReference>
<sequence length="800" mass="90163">MTTMYENGASASFGGPSSPGSMSNGAGGGSSNLSRRLTAASMNNRNTNRYSVTALYSMAAEQDVEVEDDLARAQKRLRELKGRISAQSKKNFVLERDVRYLDSRIALLIANRMALDEQSEVASTLEETESQIGTALDDRKMQQYGNLFFLLQSEPRHIAALCRLVSLAEIDTLLQTVMFTLYGNQYESREEHLLLTMFQSVLSAQFETATDFGSLLRANTPVSRMMTTYTRRGPGQSFLKDVLAERINSLIEHKDLNLEVNPLKVYEQMINQIEEDTGALPPNLPKGVAPEVAQENADVQAIIAPRLTMLMEIANSFLQTIINSIDQVPYGIRWICKQIRSLTKRKYPDATEFAICSLIGGFFFLRFINPAIVTPQAYMLVDGPPAKHPRRTLTLIAKMLQNLANKPSYAKEQYMMSLNPFVENNKTKINQFLNALCDVGDFYDTLEMDQYMALSKKDLQIQITLNELYNTHSLVQQHLDVLAPNEKHHLRILIGELGGSPGQVARKENRTMDLPLFSRWETPIQDLTTAFMSENNVTQNDILYMETKSIFVQLIRSIPQLADKRPINLPQIAERAATTKDATLVRKGIKVKEMLRELEELKVVDRRDGYALMTDEVASELAHLGNMREKVIQEMRSLESVYKTIVGHNNYLRSQLDTYKSYLQNVRMTSGSGKDKPAGGVGVVSVNGKEKKPQKSHNQGPFKFTHAQMEKDGVIASSSVPQERRAAIFFSIASPQPGSFVISLNYKGRERAILEMDLTLDDILEKQKEGVQLLDLEYVQLDVDQILILLNKTFAKRKGW</sequence>
<dbReference type="SUPFAM" id="SSF143885">
    <property type="entry name" value="RGC domain-like"/>
    <property type="match status" value="1"/>
</dbReference>
<dbReference type="OrthoDB" id="775356at2759"/>
<dbReference type="STRING" id="1280837.A0A316V734"/>
<evidence type="ECO:0000256" key="1">
    <source>
        <dbReference type="SAM" id="Coils"/>
    </source>
</evidence>
<dbReference type="PROSITE" id="PS50018">
    <property type="entry name" value="RAS_GTPASE_ACTIV_2"/>
    <property type="match status" value="1"/>
</dbReference>
<dbReference type="InterPro" id="IPR000593">
    <property type="entry name" value="RasGAP_C"/>
</dbReference>
<dbReference type="SMART" id="SM00323">
    <property type="entry name" value="RasGAP"/>
    <property type="match status" value="1"/>
</dbReference>
<reference evidence="4 5" key="1">
    <citation type="journal article" date="2018" name="Mol. Biol. Evol.">
        <title>Broad Genomic Sampling Reveals a Smut Pathogenic Ancestry of the Fungal Clade Ustilaginomycotina.</title>
        <authorList>
            <person name="Kijpornyongpan T."/>
            <person name="Mondo S.J."/>
            <person name="Barry K."/>
            <person name="Sandor L."/>
            <person name="Lee J."/>
            <person name="Lipzen A."/>
            <person name="Pangilinan J."/>
            <person name="LaButti K."/>
            <person name="Hainaut M."/>
            <person name="Henrissat B."/>
            <person name="Grigoriev I.V."/>
            <person name="Spatafora J.W."/>
            <person name="Aime M.C."/>
        </authorList>
    </citation>
    <scope>NUCLEOTIDE SEQUENCE [LARGE SCALE GENOMIC DNA]</scope>
    <source>
        <strain evidence="4 5">MCA 3882</strain>
    </source>
</reference>
<dbReference type="GO" id="GO:0005938">
    <property type="term" value="C:cell cortex"/>
    <property type="evidence" value="ECO:0007669"/>
    <property type="project" value="TreeGrafter"/>
</dbReference>
<evidence type="ECO:0000313" key="4">
    <source>
        <dbReference type="EMBL" id="PWN33004.1"/>
    </source>
</evidence>
<feature type="compositionally biased region" description="Low complexity" evidence="2">
    <location>
        <begin position="7"/>
        <end position="24"/>
    </location>
</feature>
<dbReference type="Gene3D" id="1.10.506.10">
    <property type="entry name" value="GTPase Activation - p120gap, domain 1"/>
    <property type="match status" value="1"/>
</dbReference>
<dbReference type="GeneID" id="37021243"/>
<dbReference type="PANTHER" id="PTHR14149">
    <property type="entry name" value="RAS GTPASE-ACTIVATING PROTEIN WITH IQ MOTIF"/>
    <property type="match status" value="1"/>
</dbReference>
<dbReference type="RefSeq" id="XP_025353306.1">
    <property type="nucleotide sequence ID" value="XM_025499462.1"/>
</dbReference>
<organism evidence="4 5">
    <name type="scientific">Meira miltonrushii</name>
    <dbReference type="NCBI Taxonomy" id="1280837"/>
    <lineage>
        <taxon>Eukaryota</taxon>
        <taxon>Fungi</taxon>
        <taxon>Dikarya</taxon>
        <taxon>Basidiomycota</taxon>
        <taxon>Ustilaginomycotina</taxon>
        <taxon>Exobasidiomycetes</taxon>
        <taxon>Exobasidiales</taxon>
        <taxon>Brachybasidiaceae</taxon>
        <taxon>Meira</taxon>
    </lineage>
</organism>
<feature type="region of interest" description="Disordered" evidence="2">
    <location>
        <begin position="1"/>
        <end position="34"/>
    </location>
</feature>
<dbReference type="InterPro" id="IPR023152">
    <property type="entry name" value="RasGAP_CS"/>
</dbReference>
<protein>
    <submittedName>
        <fullName evidence="4">Putative ras GTPase-activating protein sar1</fullName>
    </submittedName>
</protein>
<keyword evidence="5" id="KW-1185">Reference proteome</keyword>
<dbReference type="GO" id="GO:0046580">
    <property type="term" value="P:negative regulation of Ras protein signal transduction"/>
    <property type="evidence" value="ECO:0007669"/>
    <property type="project" value="TreeGrafter"/>
</dbReference>
<feature type="region of interest" description="Disordered" evidence="2">
    <location>
        <begin position="670"/>
        <end position="702"/>
    </location>
</feature>
<dbReference type="FunCoup" id="A0A316V734">
    <property type="interactions" value="2"/>
</dbReference>
<dbReference type="PROSITE" id="PS00509">
    <property type="entry name" value="RAS_GTPASE_ACTIV_1"/>
    <property type="match status" value="1"/>
</dbReference>
<feature type="domain" description="Ras-GAP" evidence="3">
    <location>
        <begin position="189"/>
        <end position="405"/>
    </location>
</feature>
<dbReference type="AlphaFoldDB" id="A0A316V734"/>
<proteinExistence type="predicted"/>
<dbReference type="Proteomes" id="UP000245771">
    <property type="component" value="Unassembled WGS sequence"/>
</dbReference>